<dbReference type="InterPro" id="IPR019402">
    <property type="entry name" value="CWH43_N"/>
</dbReference>
<feature type="transmembrane region" description="Helical" evidence="5">
    <location>
        <begin position="92"/>
        <end position="112"/>
    </location>
</feature>
<evidence type="ECO:0000313" key="7">
    <source>
        <dbReference type="EMBL" id="OIR12945.1"/>
    </source>
</evidence>
<feature type="transmembrane region" description="Helical" evidence="5">
    <location>
        <begin position="52"/>
        <end position="72"/>
    </location>
</feature>
<evidence type="ECO:0000256" key="3">
    <source>
        <dbReference type="ARBA" id="ARBA00022989"/>
    </source>
</evidence>
<feature type="transmembrane region" description="Helical" evidence="5">
    <location>
        <begin position="153"/>
        <end position="171"/>
    </location>
</feature>
<feature type="transmembrane region" description="Helical" evidence="5">
    <location>
        <begin position="7"/>
        <end position="26"/>
    </location>
</feature>
<evidence type="ECO:0000256" key="5">
    <source>
        <dbReference type="SAM" id="Phobius"/>
    </source>
</evidence>
<organism evidence="7 8">
    <name type="scientific">Marine Group III euryarchaeote CG-Epi6</name>
    <dbReference type="NCBI Taxonomy" id="1889000"/>
    <lineage>
        <taxon>Archaea</taxon>
        <taxon>Methanobacteriati</taxon>
        <taxon>Thermoplasmatota</taxon>
        <taxon>Thermoplasmata</taxon>
        <taxon>Candidatus Thermoprofundales</taxon>
    </lineage>
</organism>
<keyword evidence="2 5" id="KW-0812">Transmembrane</keyword>
<protein>
    <recommendedName>
        <fullName evidence="6">CWH43-like N-terminal domain-containing protein</fullName>
    </recommendedName>
</protein>
<dbReference type="PANTHER" id="PTHR21324:SF2">
    <property type="entry name" value="EG:22E5.9 PROTEIN"/>
    <property type="match status" value="1"/>
</dbReference>
<evidence type="ECO:0000256" key="1">
    <source>
        <dbReference type="ARBA" id="ARBA00004127"/>
    </source>
</evidence>
<comment type="caution">
    <text evidence="7">The sequence shown here is derived from an EMBL/GenBank/DDBJ whole genome shotgun (WGS) entry which is preliminary data.</text>
</comment>
<name>A0A1J5SWM9_9ARCH</name>
<reference evidence="7 8" key="1">
    <citation type="submission" date="2016-08" db="EMBL/GenBank/DDBJ databases">
        <title>New Insights into Marine Group III Euryarchaeota, from dark to light.</title>
        <authorList>
            <person name="Haro-Moreno J.M."/>
            <person name="Rodriguez-Valera F."/>
            <person name="Lopez-Garcia P."/>
            <person name="Moreira D."/>
            <person name="Martin-Cuadrado A.B."/>
        </authorList>
    </citation>
    <scope>NUCLEOTIDE SEQUENCE [LARGE SCALE GENOMIC DNA]</scope>
    <source>
        <strain evidence="7">CG-Epi6</strain>
    </source>
</reference>
<keyword evidence="4 5" id="KW-0472">Membrane</keyword>
<gene>
    <name evidence="7" type="ORF">BEU03_02250</name>
</gene>
<dbReference type="PANTHER" id="PTHR21324">
    <property type="entry name" value="FASTING-INDUCIBLE INTEGRAL MEMBRANE PROTEIN TM6P1-RELATED"/>
    <property type="match status" value="1"/>
</dbReference>
<evidence type="ECO:0000313" key="8">
    <source>
        <dbReference type="Proteomes" id="UP000183403"/>
    </source>
</evidence>
<dbReference type="Proteomes" id="UP000183403">
    <property type="component" value="Unassembled WGS sequence"/>
</dbReference>
<proteinExistence type="predicted"/>
<dbReference type="EMBL" id="MIYV01000011">
    <property type="protein sequence ID" value="OIR12945.1"/>
    <property type="molecule type" value="Genomic_DNA"/>
</dbReference>
<dbReference type="AlphaFoldDB" id="A0A1J5SWM9"/>
<evidence type="ECO:0000256" key="4">
    <source>
        <dbReference type="ARBA" id="ARBA00023136"/>
    </source>
</evidence>
<feature type="transmembrane region" description="Helical" evidence="5">
    <location>
        <begin position="118"/>
        <end position="141"/>
    </location>
</feature>
<dbReference type="InterPro" id="IPR050911">
    <property type="entry name" value="DRAM/TMEM150_Autophagy_Mod"/>
</dbReference>
<evidence type="ECO:0000259" key="6">
    <source>
        <dbReference type="Pfam" id="PF10277"/>
    </source>
</evidence>
<evidence type="ECO:0000256" key="2">
    <source>
        <dbReference type="ARBA" id="ARBA00022692"/>
    </source>
</evidence>
<dbReference type="Pfam" id="PF10277">
    <property type="entry name" value="Frag1"/>
    <property type="match status" value="1"/>
</dbReference>
<keyword evidence="3 5" id="KW-1133">Transmembrane helix</keyword>
<dbReference type="GO" id="GO:0012505">
    <property type="term" value="C:endomembrane system"/>
    <property type="evidence" value="ECO:0007669"/>
    <property type="project" value="UniProtKB-SubCell"/>
</dbReference>
<feature type="domain" description="CWH43-like N-terminal" evidence="6">
    <location>
        <begin position="7"/>
        <end position="221"/>
    </location>
</feature>
<comment type="subcellular location">
    <subcellularLocation>
        <location evidence="1">Endomembrane system</location>
        <topology evidence="1">Multi-pass membrane protein</topology>
    </subcellularLocation>
</comment>
<feature type="transmembrane region" description="Helical" evidence="5">
    <location>
        <begin position="199"/>
        <end position="219"/>
    </location>
</feature>
<accession>A0A1J5SWM9</accession>
<sequence>MKNSAKLLLEFSIVLGLITLILTYLVSTLSGRVAPFIPIISEMPFSEPEESIFSTGLGISLFGTLIVIQVFYRLLKPLAENLGEFYVKGNEISRIVATIGSICGIITVSFNWKEFPVLHGVTAFTLFTTYLICATFNYDLMRKSGYEHKIRKYAIMSGWFFYVMMAVFSVLDNLEMLDEKDDFFHRMDNPPDVNTERSIYLNMTALCEWSMVFSFYLSLGTYRNFLRNESI</sequence>